<dbReference type="EC" id="2.7.13.3" evidence="2"/>
<dbReference type="AlphaFoldDB" id="A0A7W7FAP7"/>
<dbReference type="SUPFAM" id="SSF55785">
    <property type="entry name" value="PYP-like sensor domain (PAS domain)"/>
    <property type="match status" value="1"/>
</dbReference>
<evidence type="ECO:0000256" key="2">
    <source>
        <dbReference type="ARBA" id="ARBA00012438"/>
    </source>
</evidence>
<sequence>MNENTVAESNDSKRRLEGIVASAMDAIITINEEHRIVLFNPSAEQMFGVSAAEALGEPISRFIPERFRGTHEEHIRRFRNTGVTGRRMGALGAISGLRADGTEFPIEASISQVDIGGERLATVILRDITERLANEEARLLLAREVDHRAKNALAVVQALVSLTTAPTKEDFIAAVRGRVAALGRAHSLLAENRWQGGDLERIITDETAAYSKPGQVRARGPQVALSPNVVQPISLLVHELATNATKHGGLSTPAGWVDVSWACGANQHLKLKWAESGMRAIAPPTSRGFGSTLMDTVARQMGGEIETEWLPTGLQVTATLSPANFRLRSPEPTTGFGGEPIMPSANKGRVMIVEDELLVGMELSRALKEEGWVIMGPAGTLEEAFALLGQEDPPHAAILDINLNGQFVYPVADLLRARQVPFLFCSGYETAPSDDRYRSSMIIKKPMNLNVIIQELERLVGDPQGPETRRAA</sequence>
<dbReference type="InterPro" id="IPR001789">
    <property type="entry name" value="Sig_transdc_resp-reg_receiver"/>
</dbReference>
<evidence type="ECO:0000256" key="5">
    <source>
        <dbReference type="ARBA" id="ARBA00022741"/>
    </source>
</evidence>
<dbReference type="InterPro" id="IPR011006">
    <property type="entry name" value="CheY-like_superfamily"/>
</dbReference>
<dbReference type="PROSITE" id="PS50110">
    <property type="entry name" value="RESPONSE_REGULATORY"/>
    <property type="match status" value="1"/>
</dbReference>
<evidence type="ECO:0000259" key="9">
    <source>
        <dbReference type="PROSITE" id="PS50110"/>
    </source>
</evidence>
<dbReference type="GO" id="GO:0005524">
    <property type="term" value="F:ATP binding"/>
    <property type="evidence" value="ECO:0007669"/>
    <property type="project" value="UniProtKB-KW"/>
</dbReference>
<dbReference type="SMART" id="SM00448">
    <property type="entry name" value="REC"/>
    <property type="match status" value="1"/>
</dbReference>
<evidence type="ECO:0000313" key="12">
    <source>
        <dbReference type="Proteomes" id="UP000566324"/>
    </source>
</evidence>
<evidence type="ECO:0000313" key="11">
    <source>
        <dbReference type="EMBL" id="MBB4633893.1"/>
    </source>
</evidence>
<evidence type="ECO:0000256" key="3">
    <source>
        <dbReference type="ARBA" id="ARBA00022553"/>
    </source>
</evidence>
<dbReference type="PANTHER" id="PTHR41523">
    <property type="entry name" value="TWO-COMPONENT SYSTEM SENSOR PROTEIN"/>
    <property type="match status" value="1"/>
</dbReference>
<dbReference type="PANTHER" id="PTHR41523:SF8">
    <property type="entry name" value="ETHYLENE RESPONSE SENSOR PROTEIN"/>
    <property type="match status" value="1"/>
</dbReference>
<proteinExistence type="predicted"/>
<keyword evidence="4" id="KW-0808">Transferase</keyword>
<dbReference type="SMART" id="SM00091">
    <property type="entry name" value="PAS"/>
    <property type="match status" value="1"/>
</dbReference>
<dbReference type="Pfam" id="PF07536">
    <property type="entry name" value="HWE_HK"/>
    <property type="match status" value="1"/>
</dbReference>
<reference evidence="11 12" key="1">
    <citation type="submission" date="2020-08" db="EMBL/GenBank/DDBJ databases">
        <title>Genomic Encyclopedia of Type Strains, Phase IV (KMG-IV): sequencing the most valuable type-strain genomes for metagenomic binning, comparative biology and taxonomic classification.</title>
        <authorList>
            <person name="Goeker M."/>
        </authorList>
    </citation>
    <scope>NUCLEOTIDE SEQUENCE [LARGE SCALE GENOMIC DNA]</scope>
    <source>
        <strain evidence="11 12">DSM 17328</strain>
    </source>
</reference>
<dbReference type="Pfam" id="PF13426">
    <property type="entry name" value="PAS_9"/>
    <property type="match status" value="1"/>
</dbReference>
<name>A0A7W7FAP7_9SPHN</name>
<protein>
    <recommendedName>
        <fullName evidence="2">histidine kinase</fullName>
        <ecNumber evidence="2">2.7.13.3</ecNumber>
    </recommendedName>
</protein>
<keyword evidence="12" id="KW-1185">Reference proteome</keyword>
<feature type="modified residue" description="4-aspartylphosphate" evidence="8">
    <location>
        <position position="400"/>
    </location>
</feature>
<dbReference type="Gene3D" id="3.30.450.20">
    <property type="entry name" value="PAS domain"/>
    <property type="match status" value="1"/>
</dbReference>
<gene>
    <name evidence="11" type="ORF">GGQ98_003551</name>
</gene>
<evidence type="ECO:0000259" key="10">
    <source>
        <dbReference type="PROSITE" id="PS50112"/>
    </source>
</evidence>
<dbReference type="SUPFAM" id="SSF52172">
    <property type="entry name" value="CheY-like"/>
    <property type="match status" value="1"/>
</dbReference>
<evidence type="ECO:0000256" key="4">
    <source>
        <dbReference type="ARBA" id="ARBA00022679"/>
    </source>
</evidence>
<dbReference type="InterPro" id="IPR036890">
    <property type="entry name" value="HATPase_C_sf"/>
</dbReference>
<dbReference type="Gene3D" id="3.40.50.2300">
    <property type="match status" value="1"/>
</dbReference>
<dbReference type="InterPro" id="IPR011102">
    <property type="entry name" value="Sig_transdc_His_kinase_HWE"/>
</dbReference>
<feature type="domain" description="PAS" evidence="10">
    <location>
        <begin position="12"/>
        <end position="82"/>
    </location>
</feature>
<evidence type="ECO:0000256" key="6">
    <source>
        <dbReference type="ARBA" id="ARBA00022777"/>
    </source>
</evidence>
<dbReference type="GO" id="GO:0004673">
    <property type="term" value="F:protein histidine kinase activity"/>
    <property type="evidence" value="ECO:0007669"/>
    <property type="project" value="UniProtKB-EC"/>
</dbReference>
<comment type="catalytic activity">
    <reaction evidence="1">
        <text>ATP + protein L-histidine = ADP + protein N-phospho-L-histidine.</text>
        <dbReference type="EC" id="2.7.13.3"/>
    </reaction>
</comment>
<feature type="domain" description="Response regulatory" evidence="9">
    <location>
        <begin position="349"/>
        <end position="460"/>
    </location>
</feature>
<dbReference type="NCBIfam" id="TIGR00229">
    <property type="entry name" value="sensory_box"/>
    <property type="match status" value="1"/>
</dbReference>
<keyword evidence="5" id="KW-0547">Nucleotide-binding</keyword>
<keyword evidence="6" id="KW-0418">Kinase</keyword>
<dbReference type="CDD" id="cd00130">
    <property type="entry name" value="PAS"/>
    <property type="match status" value="1"/>
</dbReference>
<keyword evidence="3 8" id="KW-0597">Phosphoprotein</keyword>
<dbReference type="RefSeq" id="WP_184071909.1">
    <property type="nucleotide sequence ID" value="NZ_JACHNZ010000066.1"/>
</dbReference>
<evidence type="ECO:0000256" key="7">
    <source>
        <dbReference type="ARBA" id="ARBA00022840"/>
    </source>
</evidence>
<comment type="caution">
    <text evidence="11">The sequence shown here is derived from an EMBL/GenBank/DDBJ whole genome shotgun (WGS) entry which is preliminary data.</text>
</comment>
<dbReference type="InterPro" id="IPR035965">
    <property type="entry name" value="PAS-like_dom_sf"/>
</dbReference>
<dbReference type="GO" id="GO:0000160">
    <property type="term" value="P:phosphorelay signal transduction system"/>
    <property type="evidence" value="ECO:0007669"/>
    <property type="project" value="InterPro"/>
</dbReference>
<dbReference type="PROSITE" id="PS50112">
    <property type="entry name" value="PAS"/>
    <property type="match status" value="1"/>
</dbReference>
<accession>A0A7W7FAP7</accession>
<dbReference type="SUPFAM" id="SSF55874">
    <property type="entry name" value="ATPase domain of HSP90 chaperone/DNA topoisomerase II/histidine kinase"/>
    <property type="match status" value="1"/>
</dbReference>
<keyword evidence="7" id="KW-0067">ATP-binding</keyword>
<evidence type="ECO:0000256" key="8">
    <source>
        <dbReference type="PROSITE-ProRule" id="PRU00169"/>
    </source>
</evidence>
<organism evidence="11 12">
    <name type="scientific">Sphingosinicella soli</name>
    <dbReference type="NCBI Taxonomy" id="333708"/>
    <lineage>
        <taxon>Bacteria</taxon>
        <taxon>Pseudomonadati</taxon>
        <taxon>Pseudomonadota</taxon>
        <taxon>Alphaproteobacteria</taxon>
        <taxon>Sphingomonadales</taxon>
        <taxon>Sphingosinicellaceae</taxon>
        <taxon>Sphingosinicella</taxon>
    </lineage>
</organism>
<dbReference type="Gene3D" id="3.30.565.10">
    <property type="entry name" value="Histidine kinase-like ATPase, C-terminal domain"/>
    <property type="match status" value="1"/>
</dbReference>
<dbReference type="Proteomes" id="UP000566324">
    <property type="component" value="Unassembled WGS sequence"/>
</dbReference>
<dbReference type="EMBL" id="JACHNZ010000066">
    <property type="protein sequence ID" value="MBB4633893.1"/>
    <property type="molecule type" value="Genomic_DNA"/>
</dbReference>
<dbReference type="InterPro" id="IPR000014">
    <property type="entry name" value="PAS"/>
</dbReference>
<evidence type="ECO:0000256" key="1">
    <source>
        <dbReference type="ARBA" id="ARBA00000085"/>
    </source>
</evidence>
<dbReference type="SMART" id="SM00911">
    <property type="entry name" value="HWE_HK"/>
    <property type="match status" value="1"/>
</dbReference>